<reference evidence="2 3" key="1">
    <citation type="submission" date="2018-12" db="EMBL/GenBank/DDBJ databases">
        <title>Flammeovirga pectinis sp. nov., isolated from the gut of the Korean scallop, Patinopecten yessoensis.</title>
        <authorList>
            <person name="Bae J.-W."/>
            <person name="Jeong Y.-S."/>
            <person name="Kang W."/>
        </authorList>
    </citation>
    <scope>NUCLEOTIDE SEQUENCE [LARGE SCALE GENOMIC DNA]</scope>
    <source>
        <strain evidence="2 3">L12M1</strain>
    </source>
</reference>
<feature type="transmembrane region" description="Helical" evidence="1">
    <location>
        <begin position="156"/>
        <end position="176"/>
    </location>
</feature>
<feature type="transmembrane region" description="Helical" evidence="1">
    <location>
        <begin position="182"/>
        <end position="207"/>
    </location>
</feature>
<dbReference type="EMBL" id="CP034562">
    <property type="protein sequence ID" value="AZQ61194.1"/>
    <property type="molecule type" value="Genomic_DNA"/>
</dbReference>
<keyword evidence="1" id="KW-1133">Transmembrane helix</keyword>
<gene>
    <name evidence="2" type="ORF">EI427_02845</name>
</gene>
<keyword evidence="1" id="KW-0472">Membrane</keyword>
<sequence length="212" mass="24010">MHIHFHELTSRKMVIWMSVLFMIGASLFMGASIGFLLPNPNSSQLNITYFVGSIPFTSAAFLQLLDASNQKGQSWQLLVYRPQNTGYKAALSQWLGTILFNLNTFDATFNLTWQQSDFLVWTPNMIGSIFFMISAIYLLKDINFAFDSKNNEFNSVWVNFLGCLTFLLSAFTSIYLPTAFPIWVVDFALINTLLGAFCFFLASALTLTRLPK</sequence>
<dbReference type="OrthoDB" id="244933at2"/>
<keyword evidence="1" id="KW-0812">Transmembrane</keyword>
<protein>
    <submittedName>
        <fullName evidence="2">Uncharacterized protein</fullName>
    </submittedName>
</protein>
<feature type="transmembrane region" description="Helical" evidence="1">
    <location>
        <begin position="125"/>
        <end position="144"/>
    </location>
</feature>
<dbReference type="KEGG" id="fll:EI427_02845"/>
<dbReference type="Proteomes" id="UP000267268">
    <property type="component" value="Chromosome 1"/>
</dbReference>
<name>A0A3Q9FLC5_9BACT</name>
<evidence type="ECO:0000313" key="2">
    <source>
        <dbReference type="EMBL" id="AZQ61194.1"/>
    </source>
</evidence>
<evidence type="ECO:0000256" key="1">
    <source>
        <dbReference type="SAM" id="Phobius"/>
    </source>
</evidence>
<feature type="transmembrane region" description="Helical" evidence="1">
    <location>
        <begin position="14"/>
        <end position="35"/>
    </location>
</feature>
<proteinExistence type="predicted"/>
<dbReference type="AlphaFoldDB" id="A0A3Q9FLC5"/>
<evidence type="ECO:0000313" key="3">
    <source>
        <dbReference type="Proteomes" id="UP000267268"/>
    </source>
</evidence>
<keyword evidence="3" id="KW-1185">Reference proteome</keyword>
<accession>A0A3Q9FLC5</accession>
<organism evidence="2 3">
    <name type="scientific">Flammeovirga pectinis</name>
    <dbReference type="NCBI Taxonomy" id="2494373"/>
    <lineage>
        <taxon>Bacteria</taxon>
        <taxon>Pseudomonadati</taxon>
        <taxon>Bacteroidota</taxon>
        <taxon>Cytophagia</taxon>
        <taxon>Cytophagales</taxon>
        <taxon>Flammeovirgaceae</taxon>
        <taxon>Flammeovirga</taxon>
    </lineage>
</organism>